<sequence length="126" mass="14442">MSEPRPDALMSPDGTRGWFAYLPDGSRPAASDDDAWSPPREGSVIRLMGEYGADVPLWGEDGLLFLDRDELVREWTLSDDLVDDLVRWGLAWEEHAGERDHDADGADLARRLRRELGQRYRMFFHP</sequence>
<organism evidence="1 2">
    <name type="scientific">Nocardioides flavescens</name>
    <dbReference type="NCBI Taxonomy" id="2691959"/>
    <lineage>
        <taxon>Bacteria</taxon>
        <taxon>Bacillati</taxon>
        <taxon>Actinomycetota</taxon>
        <taxon>Actinomycetes</taxon>
        <taxon>Propionibacteriales</taxon>
        <taxon>Nocardioidaceae</taxon>
        <taxon>Nocardioides</taxon>
    </lineage>
</organism>
<accession>A0A6L7F1Q8</accession>
<gene>
    <name evidence="1" type="ORF">GRQ65_15135</name>
</gene>
<comment type="caution">
    <text evidence="1">The sequence shown here is derived from an EMBL/GenBank/DDBJ whole genome shotgun (WGS) entry which is preliminary data.</text>
</comment>
<name>A0A6L7F1Q8_9ACTN</name>
<dbReference type="Proteomes" id="UP000473325">
    <property type="component" value="Unassembled WGS sequence"/>
</dbReference>
<dbReference type="RefSeq" id="WP_160878812.1">
    <property type="nucleotide sequence ID" value="NZ_WUEK01000009.1"/>
</dbReference>
<evidence type="ECO:0000313" key="1">
    <source>
        <dbReference type="EMBL" id="MXG90881.1"/>
    </source>
</evidence>
<keyword evidence="2" id="KW-1185">Reference proteome</keyword>
<protein>
    <submittedName>
        <fullName evidence="1">Uncharacterized protein</fullName>
    </submittedName>
</protein>
<dbReference type="AlphaFoldDB" id="A0A6L7F1Q8"/>
<proteinExistence type="predicted"/>
<evidence type="ECO:0000313" key="2">
    <source>
        <dbReference type="Proteomes" id="UP000473325"/>
    </source>
</evidence>
<dbReference type="EMBL" id="WUEK01000009">
    <property type="protein sequence ID" value="MXG90881.1"/>
    <property type="molecule type" value="Genomic_DNA"/>
</dbReference>
<reference evidence="1 2" key="1">
    <citation type="submission" date="2019-12" db="EMBL/GenBank/DDBJ databases">
        <authorList>
            <person name="Kun Z."/>
        </authorList>
    </citation>
    <scope>NUCLEOTIDE SEQUENCE [LARGE SCALE GENOMIC DNA]</scope>
    <source>
        <strain evidence="1 2">YIM 123512</strain>
    </source>
</reference>